<evidence type="ECO:0000313" key="1">
    <source>
        <dbReference type="EMBL" id="CAB5073299.1"/>
    </source>
</evidence>
<dbReference type="EMBL" id="CAFBQZ010000049">
    <property type="protein sequence ID" value="CAB5073299.1"/>
    <property type="molecule type" value="Genomic_DNA"/>
</dbReference>
<accession>A0A6J7V5B5</accession>
<organism evidence="1">
    <name type="scientific">freshwater metagenome</name>
    <dbReference type="NCBI Taxonomy" id="449393"/>
    <lineage>
        <taxon>unclassified sequences</taxon>
        <taxon>metagenomes</taxon>
        <taxon>ecological metagenomes</taxon>
    </lineage>
</organism>
<gene>
    <name evidence="1" type="ORF">UFOPK4372_00719</name>
</gene>
<proteinExistence type="predicted"/>
<dbReference type="AlphaFoldDB" id="A0A6J7V5B5"/>
<name>A0A6J7V5B5_9ZZZZ</name>
<protein>
    <submittedName>
        <fullName evidence="1">Unannotated protein</fullName>
    </submittedName>
</protein>
<reference evidence="1" key="1">
    <citation type="submission" date="2020-05" db="EMBL/GenBank/DDBJ databases">
        <authorList>
            <person name="Chiriac C."/>
            <person name="Salcher M."/>
            <person name="Ghai R."/>
            <person name="Kavagutti S V."/>
        </authorList>
    </citation>
    <scope>NUCLEOTIDE SEQUENCE</scope>
</reference>
<sequence length="462" mass="50770">MTAARPAVDHERSSLARLSVGVAQSDITPPIGISSNPWGKSTTAISTGVHRPLMAVALCISGQSDRFIVTLDLGWIGCHECDVVNFRGRVVKELGITLDDLLVNLSQTHKGPPMCVHEALREGKEFVPDFIEKVISTVIELCKKARTEVAIADITWAYGKCDLGTVRDLPIGDTDFVGYNPELTPDHTVAVGRITNLSGKHVATLVNYGCHPTSVGWDSSLISPDYIGRARELVEDSTGAPMLFLLGACGNVAPRRQYSGDVSVADRNGEMLGYSTLATLSRMLPPATELAFTEVIKSGSNLAGWEPRAVAPNTTVVATRVHAVLKHKPLLDESQMRELWTTMTATEEFLESRIRKQFEMRIDYVMPGGVVHHPVWFWQLGDALVIAHCGEAYLEMARELRRRHPEVVILFLDMTNGPGYIYVPTRSAYERNAYQSSQTLLAPGGFEDLLEIIDEHIIKLGL</sequence>